<dbReference type="SUPFAM" id="SSF56672">
    <property type="entry name" value="DNA/RNA polymerases"/>
    <property type="match status" value="1"/>
</dbReference>
<dbReference type="InterPro" id="IPR007097">
    <property type="entry name" value="RNA-dir_pol_reovirus"/>
</dbReference>
<dbReference type="GO" id="GO:0003968">
    <property type="term" value="F:RNA-directed RNA polymerase activity"/>
    <property type="evidence" value="ECO:0007669"/>
    <property type="project" value="InterPro"/>
</dbReference>
<dbReference type="NCBIfam" id="TIGR04234">
    <property type="entry name" value="seadorna_RNAP"/>
    <property type="match status" value="1"/>
</dbReference>
<proteinExistence type="predicted"/>
<evidence type="ECO:0000313" key="2">
    <source>
        <dbReference type="EMBL" id="GBH21753.1"/>
    </source>
</evidence>
<dbReference type="InterPro" id="IPR026381">
    <property type="entry name" value="Seadorna_RNAP"/>
</dbReference>
<dbReference type="GO" id="GO:0003723">
    <property type="term" value="F:RNA binding"/>
    <property type="evidence" value="ECO:0007669"/>
    <property type="project" value="InterPro"/>
</dbReference>
<dbReference type="PROSITE" id="PS50523">
    <property type="entry name" value="RDRP_DSRNA_REO"/>
    <property type="match status" value="1"/>
</dbReference>
<accession>A0A2V0R901</accession>
<organism evidence="2">
    <name type="scientific">viral metagenome</name>
    <dbReference type="NCBI Taxonomy" id="1070528"/>
    <lineage>
        <taxon>unclassified sequences</taxon>
        <taxon>metagenomes</taxon>
        <taxon>organismal metagenomes</taxon>
    </lineage>
</organism>
<name>A0A2V0R901_9ZZZZ</name>
<dbReference type="GO" id="GO:0019079">
    <property type="term" value="P:viral genome replication"/>
    <property type="evidence" value="ECO:0007669"/>
    <property type="project" value="InterPro"/>
</dbReference>
<comment type="caution">
    <text evidence="2">The sequence shown here is derived from an EMBL/GenBank/DDBJ whole genome shotgun (WGS) entry which is preliminary data.</text>
</comment>
<dbReference type="InterPro" id="IPR043502">
    <property type="entry name" value="DNA/RNA_pol_sf"/>
</dbReference>
<dbReference type="AlphaFoldDB" id="A0A2V0R901"/>
<protein>
    <submittedName>
        <fullName evidence="2">RdRp</fullName>
    </submittedName>
</protein>
<sequence length="1223" mass="139190">MIYEFGKLDEILNSELKKDYKSLQQWVEHQRNELSRLHGHPRGMIIINDDEHAELKHYASDVYKRNDKNELVYLGLLLNKQFKPEPNMSILSDERLRRLCEYDVGWFRLAERIQERLNNGLVIKMAKPLLYDHKFKYNIKHPTLENNYLGYDVIKECSTELLMPDDEGIDNPAVLRGWLLESIPGLTTLPSGVEFDIRKSCVKRINDEAPMYPYTNLFEYAARRIDLNDPMVQLWLEHFIGAEDFFSFNGRMISCDKSLLAHKKFEMMVTYLRTGPKFNLELDGIACLKEAFVMILPDPTYNSYKCRGAFGDLNQHVFAKTSSGAPPISINNISSTNFKLEHDTHKPMISSSLNVIDEESVVESYNKLKQFGLHLNAKLLLESQYYQVNKANMKLGKVNRIVLSYCGYTGTHAASAIVSQFTGTRDKGPSISKEFYDAIVQNTYNYMDDGLERGSFATPQSRLDVLFKGGTSSASSTFEHKSVNAFIKYNTPFLTHKALEPGKVLQKKDGTFQVITKISAKLRTKNANIITNPANFTLYSSSDLERKIKAGSRLVRGTRDKRIITPTYGSIYFTMLLTILLAVRMLSMRRKNRPALTTEGRVGTTYVGALPHEVMLPMLAVTSNDPSYFILAVDFGQFDSSQHGDISKAHAEGVRMFASKYTPDRLTDDHDTVDLLKVSQHKLFMILADAYEKPMLYEGQGIVAEAAGVKSGELSTQLRNTITNMAHSELVLTRYNANAKRHIRMVHENIVGDDKYGVFRMVDKQPIDEESARRIVEVARDIAEENHMVLSTKRTVIGNKVGEHIKIWVARGYLTQDVFLDSFVSEKNSFREMSYLDRMTTLYDIFMTMLTRFADVTHLMPLFMEDLISLEGVRSGDLHFIPTIACISAIGGPEMVMSAPEIRGMARYMHKFDVADNFKTINDLVVTLREKGGSEGFKRQILSEIGSDSGLVDKTWIEHFKRKRDRPMNIFTTSQNDPTILKLTPEYVEERLTKTVVDTLDEPVSKYMNNNVVMRRLFTSEFKGQLRKADEPKYQGVFYLLSDTKRGITSPYLGADAGVQRVHEIIGLADRNANMTEPTAQLDALLRRNPGSHPAYLTGQDIFNALSRYEIGSWKFALETLDFDPSVAEQVISLVSQTMHRFLADKDVNMTSIFDNTSRTYDVSDEMMRLKVNITEADMLNVNLRKGMSFEGMKHVLYMARKGYAVKATMTPHSINNVTIIDK</sequence>
<reference evidence="2" key="1">
    <citation type="submission" date="2017-04" db="EMBL/GenBank/DDBJ databases">
        <title>Unveiling RNA virosphere associated with marine microorganisms.</title>
        <authorList>
            <person name="Urayama S."/>
            <person name="Takaki Y."/>
            <person name="Nishi S."/>
            <person name="Yoshida Y."/>
            <person name="Deguchi S."/>
            <person name="Takai K."/>
            <person name="Nunoura T."/>
        </authorList>
    </citation>
    <scope>NUCLEOTIDE SEQUENCE</scope>
</reference>
<feature type="domain" description="RdRp catalytic" evidence="1">
    <location>
        <begin position="610"/>
        <end position="801"/>
    </location>
</feature>
<dbReference type="EMBL" id="BDQA01000302">
    <property type="protein sequence ID" value="GBH21753.1"/>
    <property type="molecule type" value="Genomic_RNA"/>
</dbReference>
<evidence type="ECO:0000259" key="1">
    <source>
        <dbReference type="PROSITE" id="PS50523"/>
    </source>
</evidence>